<dbReference type="Proteomes" id="UP000095283">
    <property type="component" value="Unplaced"/>
</dbReference>
<evidence type="ECO:0000313" key="1">
    <source>
        <dbReference type="Proteomes" id="UP000095283"/>
    </source>
</evidence>
<dbReference type="WBParaSite" id="Hba_06774">
    <property type="protein sequence ID" value="Hba_06774"/>
    <property type="gene ID" value="Hba_06774"/>
</dbReference>
<evidence type="ECO:0000313" key="2">
    <source>
        <dbReference type="WBParaSite" id="Hba_06774"/>
    </source>
</evidence>
<sequence length="39" mass="4159">MGRASTLNPHVRGQIKALSTAGYTVEQIADVRNSANCVE</sequence>
<name>A0A1I7WNQ6_HETBA</name>
<protein>
    <submittedName>
        <fullName evidence="2">Regulator</fullName>
    </submittedName>
</protein>
<accession>A0A1I7WNQ6</accession>
<keyword evidence="1" id="KW-1185">Reference proteome</keyword>
<dbReference type="AlphaFoldDB" id="A0A1I7WNQ6"/>
<organism evidence="1 2">
    <name type="scientific">Heterorhabditis bacteriophora</name>
    <name type="common">Entomopathogenic nematode worm</name>
    <dbReference type="NCBI Taxonomy" id="37862"/>
    <lineage>
        <taxon>Eukaryota</taxon>
        <taxon>Metazoa</taxon>
        <taxon>Ecdysozoa</taxon>
        <taxon>Nematoda</taxon>
        <taxon>Chromadorea</taxon>
        <taxon>Rhabditida</taxon>
        <taxon>Rhabditina</taxon>
        <taxon>Rhabditomorpha</taxon>
        <taxon>Strongyloidea</taxon>
        <taxon>Heterorhabditidae</taxon>
        <taxon>Heterorhabditis</taxon>
    </lineage>
</organism>
<reference evidence="2" key="1">
    <citation type="submission" date="2016-11" db="UniProtKB">
        <authorList>
            <consortium name="WormBaseParasite"/>
        </authorList>
    </citation>
    <scope>IDENTIFICATION</scope>
</reference>
<proteinExistence type="predicted"/>